<keyword evidence="3 4" id="KW-0648">Protein biosynthesis</keyword>
<keyword evidence="8" id="KW-1185">Reference proteome</keyword>
<evidence type="ECO:0000256" key="1">
    <source>
        <dbReference type="ARBA" id="ARBA00022490"/>
    </source>
</evidence>
<dbReference type="GO" id="GO:0016282">
    <property type="term" value="C:eukaryotic 43S preinitiation complex"/>
    <property type="evidence" value="ECO:0007669"/>
    <property type="project" value="UniProtKB-UniRule"/>
</dbReference>
<comment type="subcellular location">
    <subcellularLocation>
        <location evidence="4">Cytoplasm</location>
    </subcellularLocation>
</comment>
<name>A0AAN6GRQ9_9BASI</name>
<feature type="domain" description="PCI" evidence="6">
    <location>
        <begin position="356"/>
        <end position="565"/>
    </location>
</feature>
<dbReference type="GO" id="GO:0003743">
    <property type="term" value="F:translation initiation factor activity"/>
    <property type="evidence" value="ECO:0007669"/>
    <property type="project" value="UniProtKB-UniRule"/>
</dbReference>
<dbReference type="PANTHER" id="PTHR13242:SF0">
    <property type="entry name" value="EUKARYOTIC TRANSLATION INITIATION FACTOR 3 SUBUNIT L"/>
    <property type="match status" value="1"/>
</dbReference>
<dbReference type="GO" id="GO:0001732">
    <property type="term" value="P:formation of cytoplasmic translation initiation complex"/>
    <property type="evidence" value="ECO:0007669"/>
    <property type="project" value="UniProtKB-UniRule"/>
</dbReference>
<evidence type="ECO:0000256" key="4">
    <source>
        <dbReference type="HAMAP-Rule" id="MF_03011"/>
    </source>
</evidence>
<dbReference type="AlphaFoldDB" id="A0AAN6GRQ9"/>
<keyword evidence="1 4" id="KW-0963">Cytoplasm</keyword>
<evidence type="ECO:0000256" key="2">
    <source>
        <dbReference type="ARBA" id="ARBA00022540"/>
    </source>
</evidence>
<dbReference type="EMBL" id="JAPDMZ010000052">
    <property type="protein sequence ID" value="KAK0553310.1"/>
    <property type="molecule type" value="Genomic_DNA"/>
</dbReference>
<feature type="region of interest" description="Disordered" evidence="5">
    <location>
        <begin position="598"/>
        <end position="664"/>
    </location>
</feature>
<keyword evidence="2 4" id="KW-0396">Initiation factor</keyword>
<comment type="subunit">
    <text evidence="4">Component of the eukaryotic translation initiation factor 3 (eIF-3) complex.</text>
</comment>
<evidence type="ECO:0000259" key="6">
    <source>
        <dbReference type="PROSITE" id="PS50250"/>
    </source>
</evidence>
<protein>
    <recommendedName>
        <fullName evidence="4">Eukaryotic translation initiation factor 3 subunit L</fullName>
        <shortName evidence="4">eIF3l</shortName>
    </recommendedName>
</protein>
<sequence length="664" mass="74710">MEMDLAAQQAFLAQQQAILAAQAELLRQQHAAYYAQDADEDDDFLADGEVDMAVGDFSQQQAGFLDENNNALAEAQLQAQFQQAAAALAAVPEQVRKYIVLFHQALQNNSLPEISNAYEANWNRLTEKFYARAEWPDAEVIAPLVNEDPKFLMLYRELWYRHVYSRLSPDGEDRFHSYDNYCDFFNFVLNSDGPVALELPAQWLWDIIDEFIYQFQSYSQWRNRVSTKTEDELVLLQDGGVWSAYSVLNVLYSLIQKSRITEQLLASLKGEDVEEAAGDFGARPLYKLLGYFSTIGLLRVHVLLGDYTLALKTLDFVELNKKSGLMNRVTACHVTAYYYVGFAYMMLRRYPDAIRAFTHILVFIQRLRQYHTRSYQYDQINKTADRMYALLAMCCALCPTRLDENIQSVMRDKYGEQFSKMSRGDDGALQAFEELFLYACPKFITSTGPPYHDPEALPNYKDTPAQDPAQHQLKLFLTDVRSQLTNSNIRSFLRLYTSLGTDKLSKFLSVEEEELVEMMMVMKRSTRSIKWTDGGLLEGDVINTSDLDFVIDTNMVHIAESRIGRRYGDWFLRNGTRMRDVLDNVRSKALPIVDAAKLAAQSQQHQQQQQQSQQGGAGARTGGGGGGGGGAPRSGGAAGGQARGGGARQGAWGAKAPAPTAQEA</sequence>
<dbReference type="PROSITE" id="PS50250">
    <property type="entry name" value="PCI"/>
    <property type="match status" value="1"/>
</dbReference>
<evidence type="ECO:0000256" key="5">
    <source>
        <dbReference type="SAM" id="MobiDB-lite"/>
    </source>
</evidence>
<evidence type="ECO:0000256" key="3">
    <source>
        <dbReference type="ARBA" id="ARBA00022917"/>
    </source>
</evidence>
<dbReference type="Pfam" id="PF10255">
    <property type="entry name" value="Paf67"/>
    <property type="match status" value="1"/>
</dbReference>
<accession>A0AAN6GRQ9</accession>
<dbReference type="Proteomes" id="UP001176517">
    <property type="component" value="Unassembled WGS sequence"/>
</dbReference>
<gene>
    <name evidence="7" type="ORF">OC846_002553</name>
</gene>
<dbReference type="HAMAP" id="MF_03011">
    <property type="entry name" value="eIF3l"/>
    <property type="match status" value="1"/>
</dbReference>
<evidence type="ECO:0000313" key="7">
    <source>
        <dbReference type="EMBL" id="KAK0553310.1"/>
    </source>
</evidence>
<dbReference type="InterPro" id="IPR000717">
    <property type="entry name" value="PCI_dom"/>
</dbReference>
<comment type="function">
    <text evidence="4">Component of the eukaryotic translation initiation factor 3 (eIF-3) complex, which is involved in protein synthesis of a specialized repertoire of mRNAs and, together with other initiation factors, stimulates binding of mRNA and methionyl-tRNAi to the 40S ribosome. The eIF-3 complex specifically targets and initiates translation of a subset of mRNAs involved in cell proliferation.</text>
</comment>
<feature type="compositionally biased region" description="Low complexity" evidence="5">
    <location>
        <begin position="598"/>
        <end position="614"/>
    </location>
</feature>
<dbReference type="PANTHER" id="PTHR13242">
    <property type="entry name" value="EUKARYOTIC TRANSLATION INITIATION FACTOR 3"/>
    <property type="match status" value="1"/>
</dbReference>
<reference evidence="7" key="1">
    <citation type="journal article" date="2023" name="PhytoFront">
        <title>Draft Genome Resources of Seven Strains of Tilletia horrida, Causal Agent of Kernel Smut of Rice.</title>
        <authorList>
            <person name="Khanal S."/>
            <person name="Antony Babu S."/>
            <person name="Zhou X.G."/>
        </authorList>
    </citation>
    <scope>NUCLEOTIDE SEQUENCE</scope>
    <source>
        <strain evidence="7">TX6</strain>
    </source>
</reference>
<dbReference type="InterPro" id="IPR019382">
    <property type="entry name" value="eIF3l"/>
</dbReference>
<organism evidence="7 8">
    <name type="scientific">Tilletia horrida</name>
    <dbReference type="NCBI Taxonomy" id="155126"/>
    <lineage>
        <taxon>Eukaryota</taxon>
        <taxon>Fungi</taxon>
        <taxon>Dikarya</taxon>
        <taxon>Basidiomycota</taxon>
        <taxon>Ustilaginomycotina</taxon>
        <taxon>Exobasidiomycetes</taxon>
        <taxon>Tilletiales</taxon>
        <taxon>Tilletiaceae</taxon>
        <taxon>Tilletia</taxon>
    </lineage>
</organism>
<evidence type="ECO:0000313" key="8">
    <source>
        <dbReference type="Proteomes" id="UP001176517"/>
    </source>
</evidence>
<dbReference type="GO" id="GO:0005852">
    <property type="term" value="C:eukaryotic translation initiation factor 3 complex"/>
    <property type="evidence" value="ECO:0007669"/>
    <property type="project" value="UniProtKB-UniRule"/>
</dbReference>
<comment type="caution">
    <text evidence="7">The sequence shown here is derived from an EMBL/GenBank/DDBJ whole genome shotgun (WGS) entry which is preliminary data.</text>
</comment>
<comment type="similarity">
    <text evidence="4">Belongs to the eIF-3 subunit L family.</text>
</comment>
<dbReference type="GO" id="GO:0033290">
    <property type="term" value="C:eukaryotic 48S preinitiation complex"/>
    <property type="evidence" value="ECO:0007669"/>
    <property type="project" value="UniProtKB-UniRule"/>
</dbReference>
<feature type="compositionally biased region" description="Gly residues" evidence="5">
    <location>
        <begin position="615"/>
        <end position="648"/>
    </location>
</feature>
<proteinExistence type="inferred from homology"/>